<keyword evidence="6 8" id="KW-0368">Histidine biosynthesis</keyword>
<dbReference type="EMBL" id="AAWL01000026">
    <property type="protein sequence ID" value="EAX46634.1"/>
    <property type="molecule type" value="Genomic_DNA"/>
</dbReference>
<dbReference type="eggNOG" id="COG1387">
    <property type="taxonomic scope" value="Bacteria"/>
</dbReference>
<keyword evidence="5 8" id="KW-0378">Hydrolase</keyword>
<dbReference type="InterPro" id="IPR010140">
    <property type="entry name" value="Histidinol_P_phosphatase_HisJ"/>
</dbReference>
<evidence type="ECO:0000313" key="11">
    <source>
        <dbReference type="Proteomes" id="UP000005139"/>
    </source>
</evidence>
<dbReference type="InterPro" id="IPR003141">
    <property type="entry name" value="Pol/His_phosphatase_N"/>
</dbReference>
<dbReference type="UniPathway" id="UPA00031">
    <property type="reaction ID" value="UER00013"/>
</dbReference>
<evidence type="ECO:0000256" key="8">
    <source>
        <dbReference type="RuleBase" id="RU366003"/>
    </source>
</evidence>
<dbReference type="SMART" id="SM00481">
    <property type="entry name" value="POLIIIAc"/>
    <property type="match status" value="1"/>
</dbReference>
<comment type="similarity">
    <text evidence="2 8">Belongs to the PHP hydrolase family. HisK subfamily.</text>
</comment>
<evidence type="ECO:0000256" key="1">
    <source>
        <dbReference type="ARBA" id="ARBA00004970"/>
    </source>
</evidence>
<evidence type="ECO:0000313" key="10">
    <source>
        <dbReference type="EMBL" id="EAX46634.1"/>
    </source>
</evidence>
<protein>
    <recommendedName>
        <fullName evidence="3 8">Histidinol-phosphatase</fullName>
        <shortName evidence="8">HolPase</shortName>
        <ecNumber evidence="3 8">3.1.3.15</ecNumber>
    </recommendedName>
</protein>
<accession>A1HTM3</accession>
<dbReference type="AlphaFoldDB" id="A1HTM3"/>
<feature type="domain" description="Polymerase/histidinol phosphatase N-terminal" evidence="9">
    <location>
        <begin position="3"/>
        <end position="78"/>
    </location>
</feature>
<evidence type="ECO:0000259" key="9">
    <source>
        <dbReference type="SMART" id="SM00481"/>
    </source>
</evidence>
<evidence type="ECO:0000256" key="4">
    <source>
        <dbReference type="ARBA" id="ARBA00022605"/>
    </source>
</evidence>
<dbReference type="PANTHER" id="PTHR21039">
    <property type="entry name" value="HISTIDINOL PHOSPHATASE-RELATED"/>
    <property type="match status" value="1"/>
</dbReference>
<evidence type="ECO:0000256" key="6">
    <source>
        <dbReference type="ARBA" id="ARBA00023102"/>
    </source>
</evidence>
<dbReference type="Gene3D" id="3.20.20.140">
    <property type="entry name" value="Metal-dependent hydrolases"/>
    <property type="match status" value="1"/>
</dbReference>
<gene>
    <name evidence="10" type="ORF">TcarDRAFT_0328</name>
</gene>
<dbReference type="NCBIfam" id="TIGR01856">
    <property type="entry name" value="hisJ_fam"/>
    <property type="match status" value="1"/>
</dbReference>
<organism evidence="10 11">
    <name type="scientific">Thermosinus carboxydivorans Nor1</name>
    <dbReference type="NCBI Taxonomy" id="401526"/>
    <lineage>
        <taxon>Bacteria</taxon>
        <taxon>Bacillati</taxon>
        <taxon>Bacillota</taxon>
        <taxon>Negativicutes</taxon>
        <taxon>Selenomonadales</taxon>
        <taxon>Sporomusaceae</taxon>
        <taxon>Thermosinus</taxon>
    </lineage>
</organism>
<evidence type="ECO:0000256" key="7">
    <source>
        <dbReference type="ARBA" id="ARBA00049158"/>
    </source>
</evidence>
<name>A1HTM3_9FIRM</name>
<evidence type="ECO:0000256" key="2">
    <source>
        <dbReference type="ARBA" id="ARBA00009152"/>
    </source>
</evidence>
<dbReference type="PANTHER" id="PTHR21039:SF0">
    <property type="entry name" value="HISTIDINOL-PHOSPHATASE"/>
    <property type="match status" value="1"/>
</dbReference>
<sequence>MLFDTHMHTRFSTDSRMTINQAMARAGELGLGIAITEHMDLNYPEPQAFIFDTVAYFAAYERYRSEQVLLGIEIGMQPGLVADNRRIVKDHPFDYVIGSIHVIDNIDIYCAEFYDLRTKAEVYRQYFEAMAECLESYDFIDSLGHIDYIARYARFTDPEIYYHEFPELIDRVLATAAQRQLAMEINTRRLNQKETVNALILIYKRFYELGGRLVTIGSDAHTPGDIGKGMDVALAIAEYCRLRPVWFKDRKIQYMKKD</sequence>
<dbReference type="NCBIfam" id="NF004086">
    <property type="entry name" value="PRK05588.1"/>
    <property type="match status" value="1"/>
</dbReference>
<reference evidence="10 11" key="2">
    <citation type="submission" date="2007-01" db="EMBL/GenBank/DDBJ databases">
        <title>Sequencing of the draft genome and assembly of Thermosinus carboxydivorans Nor1.</title>
        <authorList>
            <consortium name="US DOE Joint Genome Institute (JGI-PGF)"/>
            <person name="Copeland A."/>
            <person name="Lucas S."/>
            <person name="Lapidus A."/>
            <person name="Barry K."/>
            <person name="Glavina del Rio T."/>
            <person name="Dalin E."/>
            <person name="Tice H."/>
            <person name="Bruce D."/>
            <person name="Pitluck S."/>
            <person name="Richardson P."/>
        </authorList>
    </citation>
    <scope>NUCLEOTIDE SEQUENCE [LARGE SCALE GENOMIC DNA]</scope>
    <source>
        <strain evidence="10 11">Nor1</strain>
    </source>
</reference>
<evidence type="ECO:0000256" key="5">
    <source>
        <dbReference type="ARBA" id="ARBA00022801"/>
    </source>
</evidence>
<dbReference type="RefSeq" id="WP_007290374.1">
    <property type="nucleotide sequence ID" value="NZ_AAWL01000026.1"/>
</dbReference>
<reference evidence="10 11" key="1">
    <citation type="submission" date="2007-01" db="EMBL/GenBank/DDBJ databases">
        <title>Annotation of the draft genome assembly of Thermosinus carboxydivorans Nor1.</title>
        <authorList>
            <consortium name="US DOE Joint Genome Institute (JGI-ORNL)"/>
            <person name="Larimer F."/>
            <person name="Land M."/>
            <person name="Hauser L."/>
        </authorList>
    </citation>
    <scope>NUCLEOTIDE SEQUENCE [LARGE SCALE GENOMIC DNA]</scope>
    <source>
        <strain evidence="10 11">Nor1</strain>
    </source>
</reference>
<dbReference type="GO" id="GO:0004401">
    <property type="term" value="F:histidinol-phosphatase activity"/>
    <property type="evidence" value="ECO:0007669"/>
    <property type="project" value="UniProtKB-UniRule"/>
</dbReference>
<dbReference type="Pfam" id="PF02811">
    <property type="entry name" value="PHP"/>
    <property type="match status" value="1"/>
</dbReference>
<dbReference type="Proteomes" id="UP000005139">
    <property type="component" value="Unassembled WGS sequence"/>
</dbReference>
<keyword evidence="11" id="KW-1185">Reference proteome</keyword>
<keyword evidence="4 8" id="KW-0028">Amino-acid biosynthesis</keyword>
<dbReference type="GO" id="GO:0000105">
    <property type="term" value="P:L-histidine biosynthetic process"/>
    <property type="evidence" value="ECO:0007669"/>
    <property type="project" value="UniProtKB-UniRule"/>
</dbReference>
<dbReference type="GO" id="GO:0005737">
    <property type="term" value="C:cytoplasm"/>
    <property type="evidence" value="ECO:0007669"/>
    <property type="project" value="TreeGrafter"/>
</dbReference>
<dbReference type="SUPFAM" id="SSF89550">
    <property type="entry name" value="PHP domain-like"/>
    <property type="match status" value="1"/>
</dbReference>
<dbReference type="InterPro" id="IPR016195">
    <property type="entry name" value="Pol/histidinol_Pase-like"/>
</dbReference>
<dbReference type="OrthoDB" id="9775255at2"/>
<comment type="pathway">
    <text evidence="1 8">Amino-acid biosynthesis; L-histidine biosynthesis; L-histidine from 5-phospho-alpha-D-ribose 1-diphosphate: step 8/9.</text>
</comment>
<proteinExistence type="inferred from homology"/>
<comment type="caution">
    <text evidence="10">The sequence shown here is derived from an EMBL/GenBank/DDBJ whole genome shotgun (WGS) entry which is preliminary data.</text>
</comment>
<dbReference type="InterPro" id="IPR004013">
    <property type="entry name" value="PHP_dom"/>
</dbReference>
<dbReference type="EC" id="3.1.3.15" evidence="3 8"/>
<evidence type="ECO:0000256" key="3">
    <source>
        <dbReference type="ARBA" id="ARBA00013085"/>
    </source>
</evidence>
<comment type="catalytic activity">
    <reaction evidence="7 8">
        <text>L-histidinol phosphate + H2O = L-histidinol + phosphate</text>
        <dbReference type="Rhea" id="RHEA:14465"/>
        <dbReference type="ChEBI" id="CHEBI:15377"/>
        <dbReference type="ChEBI" id="CHEBI:43474"/>
        <dbReference type="ChEBI" id="CHEBI:57699"/>
        <dbReference type="ChEBI" id="CHEBI:57980"/>
        <dbReference type="EC" id="3.1.3.15"/>
    </reaction>
</comment>